<protein>
    <recommendedName>
        <fullName evidence="11">Peroxisomal ATPase PEX1</fullName>
    </recommendedName>
    <alternativeName>
        <fullName evidence="10">Peroxin-1</fullName>
    </alternativeName>
</protein>
<dbReference type="SUPFAM" id="SSF54585">
    <property type="entry name" value="Cdc48 domain 2-like"/>
    <property type="match status" value="1"/>
</dbReference>
<comment type="caution">
    <text evidence="15">The sequence shown here is derived from an EMBL/GenBank/DDBJ whole genome shotgun (WGS) entry which is preliminary data.</text>
</comment>
<dbReference type="InterPro" id="IPR015342">
    <property type="entry name" value="PEX1-N_C-lobe"/>
</dbReference>
<dbReference type="PANTHER" id="PTHR23077:SF12">
    <property type="entry name" value="PEROXISOMAL ATPASE PEX1"/>
    <property type="match status" value="1"/>
</dbReference>
<feature type="compositionally biased region" description="Polar residues" evidence="13">
    <location>
        <begin position="1219"/>
        <end position="1228"/>
    </location>
</feature>
<dbReference type="FunFam" id="1.10.8.60:FF:000060">
    <property type="entry name" value="peroxisome biogenesis factor 1"/>
    <property type="match status" value="1"/>
</dbReference>
<dbReference type="InterPro" id="IPR003959">
    <property type="entry name" value="ATPase_AAA_core"/>
</dbReference>
<gene>
    <name evidence="15" type="primary">Pex1</name>
    <name evidence="15" type="ORF">COPSEC_R04184</name>
</gene>
<keyword evidence="5" id="KW-0547">Nucleotide-binding</keyword>
<evidence type="ECO:0000256" key="6">
    <source>
        <dbReference type="ARBA" id="ARBA00022801"/>
    </source>
</evidence>
<feature type="domain" description="AAA+ ATPase" evidence="14">
    <location>
        <begin position="598"/>
        <end position="748"/>
    </location>
</feature>
<dbReference type="Gene3D" id="3.40.50.300">
    <property type="entry name" value="P-loop containing nucleotide triphosphate hydrolases"/>
    <property type="match status" value="2"/>
</dbReference>
<dbReference type="Gene3D" id="2.40.40.20">
    <property type="match status" value="1"/>
</dbReference>
<dbReference type="Pfam" id="PF09262">
    <property type="entry name" value="PEX-1N"/>
    <property type="match status" value="1"/>
</dbReference>
<dbReference type="FunFam" id="3.10.330.10:FF:000004">
    <property type="entry name" value="Peroxisome biogenesis factor 1"/>
    <property type="match status" value="1"/>
</dbReference>
<dbReference type="CDD" id="cd19526">
    <property type="entry name" value="RecA-like_PEX1_r2"/>
    <property type="match status" value="1"/>
</dbReference>
<comment type="similarity">
    <text evidence="2">Belongs to the AAA ATPase family.</text>
</comment>
<dbReference type="Pfam" id="PF17862">
    <property type="entry name" value="AAA_lid_3"/>
    <property type="match status" value="1"/>
</dbReference>
<evidence type="ECO:0000256" key="2">
    <source>
        <dbReference type="ARBA" id="ARBA00006914"/>
    </source>
</evidence>
<dbReference type="InterPro" id="IPR050168">
    <property type="entry name" value="AAA_ATPase_domain"/>
</dbReference>
<dbReference type="GO" id="GO:0005829">
    <property type="term" value="C:cytosol"/>
    <property type="evidence" value="ECO:0007669"/>
    <property type="project" value="TreeGrafter"/>
</dbReference>
<dbReference type="GO" id="GO:0005524">
    <property type="term" value="F:ATP binding"/>
    <property type="evidence" value="ECO:0007669"/>
    <property type="project" value="UniProtKB-KW"/>
</dbReference>
<evidence type="ECO:0000256" key="13">
    <source>
        <dbReference type="SAM" id="MobiDB-lite"/>
    </source>
</evidence>
<keyword evidence="7" id="KW-0067">ATP-binding</keyword>
<evidence type="ECO:0000313" key="16">
    <source>
        <dbReference type="Proteomes" id="UP000659062"/>
    </source>
</evidence>
<dbReference type="SUPFAM" id="SSF52540">
    <property type="entry name" value="P-loop containing nucleoside triphosphate hydrolases"/>
    <property type="match status" value="2"/>
</dbReference>
<dbReference type="InterPro" id="IPR009010">
    <property type="entry name" value="Asp_de-COase-like_dom_sf"/>
</dbReference>
<evidence type="ECO:0000256" key="8">
    <source>
        <dbReference type="ARBA" id="ARBA00022927"/>
    </source>
</evidence>
<dbReference type="InterPro" id="IPR041569">
    <property type="entry name" value="AAA_lid_3"/>
</dbReference>
<dbReference type="OrthoDB" id="8173462at2759"/>
<dbReference type="Gene3D" id="3.10.330.10">
    <property type="match status" value="1"/>
</dbReference>
<feature type="region of interest" description="Disordered" evidence="13">
    <location>
        <begin position="1175"/>
        <end position="1228"/>
    </location>
</feature>
<dbReference type="EMBL" id="WBNE01000033">
    <property type="protein sequence ID" value="NXD35900.1"/>
    <property type="molecule type" value="Genomic_DNA"/>
</dbReference>
<dbReference type="Pfam" id="PF09263">
    <property type="entry name" value="PEX-2N"/>
    <property type="match status" value="1"/>
</dbReference>
<evidence type="ECO:0000256" key="1">
    <source>
        <dbReference type="ARBA" id="ARBA00004370"/>
    </source>
</evidence>
<dbReference type="InterPro" id="IPR003960">
    <property type="entry name" value="ATPase_AAA_CS"/>
</dbReference>
<dbReference type="GO" id="GO:0005778">
    <property type="term" value="C:peroxisomal membrane"/>
    <property type="evidence" value="ECO:0007669"/>
    <property type="project" value="TreeGrafter"/>
</dbReference>
<evidence type="ECO:0000313" key="15">
    <source>
        <dbReference type="EMBL" id="NXD35900.1"/>
    </source>
</evidence>
<evidence type="ECO:0000256" key="11">
    <source>
        <dbReference type="ARBA" id="ARBA00034532"/>
    </source>
</evidence>
<dbReference type="PANTHER" id="PTHR23077">
    <property type="entry name" value="AAA-FAMILY ATPASE"/>
    <property type="match status" value="1"/>
</dbReference>
<dbReference type="Pfam" id="PF00004">
    <property type="entry name" value="AAA"/>
    <property type="match status" value="2"/>
</dbReference>
<dbReference type="FunFam" id="3.40.50.300:FF:000966">
    <property type="entry name" value="Peroxisomal biogenesis factor 1"/>
    <property type="match status" value="1"/>
</dbReference>
<dbReference type="InterPro" id="IPR015343">
    <property type="entry name" value="PEX1-N-lobe"/>
</dbReference>
<sequence length="1288" mass="142713">MWGCGDPGGAAAATIVLSGTRDCFLHLPPALASLLRLQQGQAVKISCGHQPVFLSWMETRHRGHQGENIAEINRHLAEKLGITDGEQVFLEPCSHVSSCQQVEVEPLTADDWEILELHASSLERHLLDQIRVVFPRAIFPVWVEQHTHVYIRIGTLVPAAPYGRLEPCTELLICPKTHGPEENITSTPATERDILLKNFVKNNMEQEETLKDPFAKQPYLKPGVLEQSKVDANTMFGSNVLPNIWNFIGNIFSNTSEPKQKTSRDNDEMSTFKDKLLNLIHMDSIFRVCQSQPPSVQNVSSTHEFLKCNAVHVFPWNLEYIDLDPNPVVSYGKINELLSPRQRQQESKQNLPLEKQNHLTSIQDKSPSNSHSGQASGEGSVVQIVWNGFEDLKSVIEYGHDGEALHVGRVWIADGLRKKLRIGMHSTVRIKSVESIPKIPISLTLQPKQNLHKDIHEDDVKCAFSSWLQDSTTDDHPWIMTSTDCVHLSVKEGKDNTFVLSAAHAVRTEENKSENIFILSPSLLQKTNIQVLLHPLSRKADDDNQPPMPDRDKSLPYHKLSDLGGVDKLGTSLFEHISHSLLGRPLSQKLAANAVGLRSGGVLLTGGKGSGKSTLAKAICKEAFTRLDAHVELIDCKALRGKRLVNIRKHVEEAFLEAAWRQPSILLMDDLDHIVGVPSTPEHENSPETVQSTRLAYVLKDLIKEVISMGSLIALIATSQSEHSLQPSLVSAQGTHVFQCFKCIRSPDQKQRYEMLCSIIKRKLNSDLKDFSDLDLQCIAKETEGFVARDFTMLVDRAIHTCASNQNASDNGDLNLSTVDFQKALEDFTPLALRNVSLHKPKDLGWDRIGGLTDVKQMLRDTIMLPAKYPELFANLPIRQRSGILLYGAPGTGKTLLAGVVARESGMNFISIKGPELLSKYIGASEQSVRDIFNRAQAAKPCIVFFDEFDSIAPRRGHDNTGVTDRVVNQLLTQLDGVEGLQGVYVLAATSRPDLIDPALLRPGRLDKCVYCPPPDQNSRYEILKALSHSLSLANDVDFQDLAAKTEHFTGADLKALLYNAQLEAIHTNLNLTQDFGSSSDSDFSLSSMVFLNHSSGSDDSAIDGEAGLEHSLISLDMSDLLPEDPRSNMYRLYFGSSYESELGNGSPSELSSLCLSGPNSITYDFTNITQRDAASSQPAMLRAASQEGSLENQEQQAEHLRTEINASKANDRSKNGEDSTLNQSALPKATLTITQSHLMTALQGMRPSISQDNWKHFTELYDNFQNPKKRKVQTGGTFRPGQKMTLA</sequence>
<dbReference type="InterPro" id="IPR003593">
    <property type="entry name" value="AAA+_ATPase"/>
</dbReference>
<dbReference type="FunFam" id="3.40.50.300:FF:001852">
    <property type="entry name" value="Peroxisomal biogenesis factor 1"/>
    <property type="match status" value="1"/>
</dbReference>
<evidence type="ECO:0000256" key="9">
    <source>
        <dbReference type="ARBA" id="ARBA00023136"/>
    </source>
</evidence>
<comment type="catalytic activity">
    <reaction evidence="12">
        <text>ATP + H2O = ADP + phosphate + H(+)</text>
        <dbReference type="Rhea" id="RHEA:13065"/>
        <dbReference type="ChEBI" id="CHEBI:15377"/>
        <dbReference type="ChEBI" id="CHEBI:15378"/>
        <dbReference type="ChEBI" id="CHEBI:30616"/>
        <dbReference type="ChEBI" id="CHEBI:43474"/>
        <dbReference type="ChEBI" id="CHEBI:456216"/>
    </reaction>
    <physiologicalReaction direction="left-to-right" evidence="12">
        <dbReference type="Rhea" id="RHEA:13066"/>
    </physiologicalReaction>
</comment>
<dbReference type="PROSITE" id="PS00674">
    <property type="entry name" value="AAA"/>
    <property type="match status" value="1"/>
</dbReference>
<dbReference type="FunFam" id="1.10.8.60:FF:000067">
    <property type="entry name" value="Peroxisomal biogenesis factor 1"/>
    <property type="match status" value="1"/>
</dbReference>
<name>A0A851VBJ6_9PASS</name>
<dbReference type="InterPro" id="IPR027417">
    <property type="entry name" value="P-loop_NTPase"/>
</dbReference>
<evidence type="ECO:0000256" key="4">
    <source>
        <dbReference type="ARBA" id="ARBA00022593"/>
    </source>
</evidence>
<evidence type="ECO:0000256" key="5">
    <source>
        <dbReference type="ARBA" id="ARBA00022741"/>
    </source>
</evidence>
<keyword evidence="3" id="KW-0813">Transport</keyword>
<proteinExistence type="inferred from homology"/>
<dbReference type="GO" id="GO:0016887">
    <property type="term" value="F:ATP hydrolysis activity"/>
    <property type="evidence" value="ECO:0007669"/>
    <property type="project" value="InterPro"/>
</dbReference>
<dbReference type="Proteomes" id="UP000659062">
    <property type="component" value="Unassembled WGS sequence"/>
</dbReference>
<feature type="non-terminal residue" evidence="15">
    <location>
        <position position="1288"/>
    </location>
</feature>
<organism evidence="15 16">
    <name type="scientific">Copsychus sechellarum</name>
    <dbReference type="NCBI Taxonomy" id="797021"/>
    <lineage>
        <taxon>Eukaryota</taxon>
        <taxon>Metazoa</taxon>
        <taxon>Chordata</taxon>
        <taxon>Craniata</taxon>
        <taxon>Vertebrata</taxon>
        <taxon>Euteleostomi</taxon>
        <taxon>Archelosauria</taxon>
        <taxon>Archosauria</taxon>
        <taxon>Dinosauria</taxon>
        <taxon>Saurischia</taxon>
        <taxon>Theropoda</taxon>
        <taxon>Coelurosauria</taxon>
        <taxon>Aves</taxon>
        <taxon>Neognathae</taxon>
        <taxon>Neoaves</taxon>
        <taxon>Telluraves</taxon>
        <taxon>Australaves</taxon>
        <taxon>Passeriformes</taxon>
        <taxon>Muscicapidae</taxon>
        <taxon>Copsychus</taxon>
    </lineage>
</organism>
<evidence type="ECO:0000256" key="12">
    <source>
        <dbReference type="ARBA" id="ARBA00048778"/>
    </source>
</evidence>
<keyword evidence="6" id="KW-0378">Hydrolase</keyword>
<keyword evidence="9" id="KW-0472">Membrane</keyword>
<dbReference type="Gene3D" id="1.10.8.60">
    <property type="match status" value="2"/>
</dbReference>
<dbReference type="GO" id="GO:0016558">
    <property type="term" value="P:protein import into peroxisome matrix"/>
    <property type="evidence" value="ECO:0007669"/>
    <property type="project" value="TreeGrafter"/>
</dbReference>
<keyword evidence="16" id="KW-1185">Reference proteome</keyword>
<feature type="compositionally biased region" description="Polar residues" evidence="13">
    <location>
        <begin position="1187"/>
        <end position="1196"/>
    </location>
</feature>
<keyword evidence="4" id="KW-0962">Peroxisome biogenesis</keyword>
<evidence type="ECO:0000256" key="7">
    <source>
        <dbReference type="ARBA" id="ARBA00022840"/>
    </source>
</evidence>
<keyword evidence="8" id="KW-0653">Protein transport</keyword>
<feature type="region of interest" description="Disordered" evidence="13">
    <location>
        <begin position="1269"/>
        <end position="1288"/>
    </location>
</feature>
<dbReference type="InterPro" id="IPR029067">
    <property type="entry name" value="CDC48_domain_2-like_sf"/>
</dbReference>
<feature type="domain" description="AAA+ ATPase" evidence="14">
    <location>
        <begin position="880"/>
        <end position="1016"/>
    </location>
</feature>
<feature type="non-terminal residue" evidence="15">
    <location>
        <position position="1"/>
    </location>
</feature>
<comment type="subcellular location">
    <subcellularLocation>
        <location evidence="1">Membrane</location>
    </subcellularLocation>
</comment>
<accession>A0A851VBJ6</accession>
<reference evidence="15" key="1">
    <citation type="submission" date="2019-09" db="EMBL/GenBank/DDBJ databases">
        <title>Bird 10,000 Genomes (B10K) Project - Family phase.</title>
        <authorList>
            <person name="Zhang G."/>
        </authorList>
    </citation>
    <scope>NUCLEOTIDE SEQUENCE</scope>
    <source>
        <strain evidence="15">OUT-0061</strain>
        <tissue evidence="15">Blood</tissue>
    </source>
</reference>
<dbReference type="SMART" id="SM00382">
    <property type="entry name" value="AAA"/>
    <property type="match status" value="2"/>
</dbReference>
<dbReference type="SUPFAM" id="SSF50692">
    <property type="entry name" value="ADC-like"/>
    <property type="match status" value="1"/>
</dbReference>
<feature type="region of interest" description="Disordered" evidence="13">
    <location>
        <begin position="537"/>
        <end position="556"/>
    </location>
</feature>
<evidence type="ECO:0000256" key="3">
    <source>
        <dbReference type="ARBA" id="ARBA00022448"/>
    </source>
</evidence>
<evidence type="ECO:0000256" key="10">
    <source>
        <dbReference type="ARBA" id="ARBA00032509"/>
    </source>
</evidence>
<evidence type="ECO:0000259" key="14">
    <source>
        <dbReference type="SMART" id="SM00382"/>
    </source>
</evidence>